<sequence>MKLLLSLTALFLATNTVLAGDCAYADSPGMSCYNSCSLSFVEALPFTSCDGESFSGITATTPVTAPACFCTLHSGNLGCLNKCCDAPDASTTLYIESSILANYCGGPAVAAMPTAAASSTAADTSARVTSLGGVATATTTKKPNAGSNLTPVTFFLGGILASGLFVVGLWM</sequence>
<keyword evidence="1" id="KW-0472">Membrane</keyword>
<feature type="signal peptide" evidence="2">
    <location>
        <begin position="1"/>
        <end position="19"/>
    </location>
</feature>
<reference evidence="3 4" key="1">
    <citation type="submission" date="2016-04" db="EMBL/GenBank/DDBJ databases">
        <title>A degradative enzymes factory behind the ericoid mycorrhizal symbiosis.</title>
        <authorList>
            <consortium name="DOE Joint Genome Institute"/>
            <person name="Martino E."/>
            <person name="Morin E."/>
            <person name="Grelet G."/>
            <person name="Kuo A."/>
            <person name="Kohler A."/>
            <person name="Daghino S."/>
            <person name="Barry K."/>
            <person name="Choi C."/>
            <person name="Cichocki N."/>
            <person name="Clum A."/>
            <person name="Copeland A."/>
            <person name="Hainaut M."/>
            <person name="Haridas S."/>
            <person name="Labutti K."/>
            <person name="Lindquist E."/>
            <person name="Lipzen A."/>
            <person name="Khouja H.-R."/>
            <person name="Murat C."/>
            <person name="Ohm R."/>
            <person name="Olson A."/>
            <person name="Spatafora J."/>
            <person name="Veneault-Fourrey C."/>
            <person name="Henrissat B."/>
            <person name="Grigoriev I."/>
            <person name="Martin F."/>
            <person name="Perotto S."/>
        </authorList>
    </citation>
    <scope>NUCLEOTIDE SEQUENCE [LARGE SCALE GENOMIC DNA]</scope>
    <source>
        <strain evidence="3 4">F</strain>
    </source>
</reference>
<proteinExistence type="predicted"/>
<keyword evidence="1" id="KW-0812">Transmembrane</keyword>
<keyword evidence="1" id="KW-1133">Transmembrane helix</keyword>
<accession>A0A2J6R500</accession>
<gene>
    <name evidence="3" type="ORF">L207DRAFT_589146</name>
</gene>
<dbReference type="AlphaFoldDB" id="A0A2J6R500"/>
<evidence type="ECO:0000256" key="1">
    <source>
        <dbReference type="SAM" id="Phobius"/>
    </source>
</evidence>
<organism evidence="3 4">
    <name type="scientific">Hyaloscypha variabilis (strain UAMH 11265 / GT02V1 / F)</name>
    <name type="common">Meliniomyces variabilis</name>
    <dbReference type="NCBI Taxonomy" id="1149755"/>
    <lineage>
        <taxon>Eukaryota</taxon>
        <taxon>Fungi</taxon>
        <taxon>Dikarya</taxon>
        <taxon>Ascomycota</taxon>
        <taxon>Pezizomycotina</taxon>
        <taxon>Leotiomycetes</taxon>
        <taxon>Helotiales</taxon>
        <taxon>Hyaloscyphaceae</taxon>
        <taxon>Hyaloscypha</taxon>
        <taxon>Hyaloscypha variabilis</taxon>
    </lineage>
</organism>
<evidence type="ECO:0000313" key="4">
    <source>
        <dbReference type="Proteomes" id="UP000235786"/>
    </source>
</evidence>
<keyword evidence="2" id="KW-0732">Signal</keyword>
<protein>
    <submittedName>
        <fullName evidence="3">Uncharacterized protein</fullName>
    </submittedName>
</protein>
<feature type="transmembrane region" description="Helical" evidence="1">
    <location>
        <begin position="149"/>
        <end position="170"/>
    </location>
</feature>
<dbReference type="OrthoDB" id="3560310at2759"/>
<name>A0A2J6R500_HYAVF</name>
<feature type="chain" id="PRO_5014367457" evidence="2">
    <location>
        <begin position="20"/>
        <end position="171"/>
    </location>
</feature>
<keyword evidence="4" id="KW-1185">Reference proteome</keyword>
<dbReference type="Proteomes" id="UP000235786">
    <property type="component" value="Unassembled WGS sequence"/>
</dbReference>
<dbReference type="EMBL" id="KZ613955">
    <property type="protein sequence ID" value="PMD33590.1"/>
    <property type="molecule type" value="Genomic_DNA"/>
</dbReference>
<evidence type="ECO:0000313" key="3">
    <source>
        <dbReference type="EMBL" id="PMD33590.1"/>
    </source>
</evidence>
<evidence type="ECO:0000256" key="2">
    <source>
        <dbReference type="SAM" id="SignalP"/>
    </source>
</evidence>